<name>A0ABU8QWA0_9PSED</name>
<proteinExistence type="predicted"/>
<dbReference type="SUPFAM" id="SSF53448">
    <property type="entry name" value="Nucleotide-diphospho-sugar transferases"/>
    <property type="match status" value="1"/>
</dbReference>
<gene>
    <name evidence="2" type="ORF">V7S98_16810</name>
</gene>
<protein>
    <submittedName>
        <fullName evidence="2">DUF6543 domain-containing protein</fullName>
    </submittedName>
</protein>
<dbReference type="InterPro" id="IPR007577">
    <property type="entry name" value="GlycoTrfase_DXD_sugar-bd_CS"/>
</dbReference>
<sequence length="906" mass="101246">MQSIPENNLHLVRAALADFPRPDTLAENLLTQWLSGKGVNISVNDIDILTFRYQYDPSPTKPAGHVNRAIIRQKVSLVEAMLSNWQGETAEGYQGFHYGDWAGGEPDGILSIVSQLAPPSALSNTKGYLVFNGLYRRTYPQVYSAQTRLPIRAEDFQTFIWQQHFHHQYKASLDGYWKNRQALYQRAMKINFIAAANRQAFAGSLSLAARMMVWQAAGLVILEGQSLKMSMLNVYGYSSTSMVLLERESGHCVLYVPGNSAPFHEFGSLQVMKNWVAEQCRDAKRHEALLRMFSPNDWPDGLDFSGLRTALTGLGLFPKAHHFSPDHPGFATSGYWDPQLMIDYKSDKYLQPITGDLFEYLTLRHLQRSYDDADALITSNHEVDKARWSSYLNAAVTLLLPICMVLPELTPLLAVGGLTQFSLGLDKTINGKTLNQRAEGVGEQVFGLFNATQLLGNLAARPDMLFRYCRPGFVASTRISELVGSVAQTPEIELLPAETAFREDVVVSSSLVAALVARIDENLGHRFAAWISEDGRVTSEWVEYDYENDCFIRTRDQELSAPPRWVVSEHSTNALARLADSDRQVTDAQRMATLRALGIDLQLPVDYHQYDELVRTPIERLISSIWVGDRVIQPEYLAALEHNCTVLYNSGFRYQLLLSRQSPTIYQQNVNLLRTRAHGLKVLPLEEQGFFTEFKASPYYPQYQAAIAGNGGGASNFSSASDILRYRLLKHYGGIYMDADDRLLATAAPGQPPLFSAPLSTTTDGLLLSAPVSNDQLGMYVKYNISLIGSHAGNPTLDAISEEILKRYGDAGNFYLQRPDYLSDPVGFDAYARKLSQLTGPGVFNDVIDQQLPWLKQLRELCVLLVSPVRDIHATINLSAFSRAIRTCVPLDQVAEIGHANSWKFT</sequence>
<reference evidence="2 3" key="1">
    <citation type="submission" date="2024-02" db="EMBL/GenBank/DDBJ databases">
        <title>Identification of pathogenicity and growth-promoting function of Pseudomonas putida variant.</title>
        <authorList>
            <person name="Sun J."/>
        </authorList>
    </citation>
    <scope>NUCLEOTIDE SEQUENCE [LARGE SCALE GENOMIC DNA]</scope>
    <source>
        <strain evidence="2 3">A03</strain>
    </source>
</reference>
<comment type="caution">
    <text evidence="2">The sequence shown here is derived from an EMBL/GenBank/DDBJ whole genome shotgun (WGS) entry which is preliminary data.</text>
</comment>
<feature type="domain" description="Dermonecrotic toxin N-terminal" evidence="1">
    <location>
        <begin position="16"/>
        <end position="294"/>
    </location>
</feature>
<evidence type="ECO:0000259" key="1">
    <source>
        <dbReference type="Pfam" id="PF20178"/>
    </source>
</evidence>
<dbReference type="InterPro" id="IPR029044">
    <property type="entry name" value="Nucleotide-diphossugar_trans"/>
</dbReference>
<organism evidence="2 3">
    <name type="scientific">Pseudomonas farsensis</name>
    <dbReference type="NCBI Taxonomy" id="2745492"/>
    <lineage>
        <taxon>Bacteria</taxon>
        <taxon>Pseudomonadati</taxon>
        <taxon>Pseudomonadota</taxon>
        <taxon>Gammaproteobacteria</taxon>
        <taxon>Pseudomonadales</taxon>
        <taxon>Pseudomonadaceae</taxon>
        <taxon>Pseudomonas</taxon>
    </lineage>
</organism>
<dbReference type="Proteomes" id="UP001380290">
    <property type="component" value="Unassembled WGS sequence"/>
</dbReference>
<keyword evidence="3" id="KW-1185">Reference proteome</keyword>
<dbReference type="Gene3D" id="3.90.550.20">
    <property type="match status" value="1"/>
</dbReference>
<dbReference type="InterPro" id="IPR046673">
    <property type="entry name" value="ToxA_N"/>
</dbReference>
<dbReference type="Pfam" id="PF04488">
    <property type="entry name" value="Gly_transf_sug"/>
    <property type="match status" value="1"/>
</dbReference>
<dbReference type="RefSeq" id="WP_339599977.1">
    <property type="nucleotide sequence ID" value="NZ_JBBHLC010000054.1"/>
</dbReference>
<evidence type="ECO:0000313" key="2">
    <source>
        <dbReference type="EMBL" id="MEJ5864882.1"/>
    </source>
</evidence>
<evidence type="ECO:0000313" key="3">
    <source>
        <dbReference type="Proteomes" id="UP001380290"/>
    </source>
</evidence>
<accession>A0ABU8QWA0</accession>
<dbReference type="EMBL" id="JBBHLC010000054">
    <property type="protein sequence ID" value="MEJ5864882.1"/>
    <property type="molecule type" value="Genomic_DNA"/>
</dbReference>
<dbReference type="Pfam" id="PF20178">
    <property type="entry name" value="ToxA_N"/>
    <property type="match status" value="1"/>
</dbReference>